<dbReference type="Proteomes" id="UP000230750">
    <property type="component" value="Unassembled WGS sequence"/>
</dbReference>
<dbReference type="PROSITE" id="PS50994">
    <property type="entry name" value="INTEGRASE"/>
    <property type="match status" value="1"/>
</dbReference>
<evidence type="ECO:0000256" key="1">
    <source>
        <dbReference type="SAM" id="Coils"/>
    </source>
</evidence>
<keyword evidence="1" id="KW-0175">Coiled coil</keyword>
<dbReference type="Gene3D" id="1.10.340.70">
    <property type="match status" value="1"/>
</dbReference>
<gene>
    <name evidence="4" type="ORF">BSL78_21210</name>
</gene>
<dbReference type="FunFam" id="1.10.340.70:FF:000001">
    <property type="entry name" value="Retrovirus-related Pol polyprotein from transposon gypsy-like Protein"/>
    <property type="match status" value="1"/>
</dbReference>
<dbReference type="Gene3D" id="3.30.420.10">
    <property type="entry name" value="Ribonuclease H-like superfamily/Ribonuclease H"/>
    <property type="match status" value="1"/>
</dbReference>
<dbReference type="SUPFAM" id="SSF53098">
    <property type="entry name" value="Ribonuclease H-like"/>
    <property type="match status" value="1"/>
</dbReference>
<dbReference type="PANTHER" id="PTHR37984:SF15">
    <property type="entry name" value="INTEGRASE CATALYTIC DOMAIN-CONTAINING PROTEIN"/>
    <property type="match status" value="1"/>
</dbReference>
<dbReference type="InterPro" id="IPR050951">
    <property type="entry name" value="Retrovirus_Pol_polyprotein"/>
</dbReference>
<feature type="coiled-coil region" evidence="1">
    <location>
        <begin position="296"/>
        <end position="323"/>
    </location>
</feature>
<dbReference type="PANTHER" id="PTHR37984">
    <property type="entry name" value="PROTEIN CBG26694"/>
    <property type="match status" value="1"/>
</dbReference>
<feature type="domain" description="Integrase catalytic" evidence="3">
    <location>
        <begin position="171"/>
        <end position="267"/>
    </location>
</feature>
<dbReference type="InterPro" id="IPR012337">
    <property type="entry name" value="RNaseH-like_sf"/>
</dbReference>
<dbReference type="InterPro" id="IPR001584">
    <property type="entry name" value="Integrase_cat-core"/>
</dbReference>
<dbReference type="AlphaFoldDB" id="A0A2G8K1R1"/>
<dbReference type="InterPro" id="IPR041588">
    <property type="entry name" value="Integrase_H2C2"/>
</dbReference>
<feature type="region of interest" description="Disordered" evidence="2">
    <location>
        <begin position="1"/>
        <end position="22"/>
    </location>
</feature>
<name>A0A2G8K1R1_STIJA</name>
<proteinExistence type="predicted"/>
<evidence type="ECO:0000313" key="4">
    <source>
        <dbReference type="EMBL" id="PIK41947.1"/>
    </source>
</evidence>
<dbReference type="InterPro" id="IPR036397">
    <property type="entry name" value="RNaseH_sf"/>
</dbReference>
<evidence type="ECO:0000259" key="3">
    <source>
        <dbReference type="PROSITE" id="PS50994"/>
    </source>
</evidence>
<comment type="caution">
    <text evidence="4">The sequence shown here is derived from an EMBL/GenBank/DDBJ whole genome shotgun (WGS) entry which is preliminary data.</text>
</comment>
<feature type="compositionally biased region" description="Basic and acidic residues" evidence="2">
    <location>
        <begin position="10"/>
        <end position="22"/>
    </location>
</feature>
<organism evidence="4 5">
    <name type="scientific">Stichopus japonicus</name>
    <name type="common">Sea cucumber</name>
    <dbReference type="NCBI Taxonomy" id="307972"/>
    <lineage>
        <taxon>Eukaryota</taxon>
        <taxon>Metazoa</taxon>
        <taxon>Echinodermata</taxon>
        <taxon>Eleutherozoa</taxon>
        <taxon>Echinozoa</taxon>
        <taxon>Holothuroidea</taxon>
        <taxon>Aspidochirotacea</taxon>
        <taxon>Aspidochirotida</taxon>
        <taxon>Stichopodidae</taxon>
        <taxon>Apostichopus</taxon>
    </lineage>
</organism>
<accession>A0A2G8K1R1</accession>
<keyword evidence="5" id="KW-1185">Reference proteome</keyword>
<dbReference type="GO" id="GO:0003676">
    <property type="term" value="F:nucleic acid binding"/>
    <property type="evidence" value="ECO:0007669"/>
    <property type="project" value="InterPro"/>
</dbReference>
<sequence>MLNGDSDTDPLSHNKLVIEQENDPELKDLGQRALTLQEAEEVPVCFYKRNGVLMRKWRPPDAPATDEWQVIHQIVVPKVYHREVISIAHDSPMAGHLGIRKTHDRILNHFWWPTLRKDVSEYCRSCHTCQVVGKPNQKVPAAPLKPIPAFDEPFSRVIVDCVGPLPKTKSGLPKSIQSDQGSNFTSGLFQEVMYELGIEQYTSSAYHPESQGALERFHQTLKNMIKTYCFDFEKDWDDGVHLLLFSAREAVQETLGFSPFELVFGRTVRGPLKLLKEKWLNDEIDTNLLDYVSKFKYRLNRANEIARDNLKEAQSKMKRWYDKDAKSRVFSQETKYWSCFQYLDTHSGPDTMGLIQ</sequence>
<protein>
    <recommendedName>
        <fullName evidence="3">Integrase catalytic domain-containing protein</fullName>
    </recommendedName>
</protein>
<dbReference type="GO" id="GO:0015074">
    <property type="term" value="P:DNA integration"/>
    <property type="evidence" value="ECO:0007669"/>
    <property type="project" value="InterPro"/>
</dbReference>
<dbReference type="Pfam" id="PF17921">
    <property type="entry name" value="Integrase_H2C2"/>
    <property type="match status" value="1"/>
</dbReference>
<dbReference type="OrthoDB" id="8962223at2759"/>
<evidence type="ECO:0000256" key="2">
    <source>
        <dbReference type="SAM" id="MobiDB-lite"/>
    </source>
</evidence>
<dbReference type="EMBL" id="MRZV01000975">
    <property type="protein sequence ID" value="PIK41947.1"/>
    <property type="molecule type" value="Genomic_DNA"/>
</dbReference>
<evidence type="ECO:0000313" key="5">
    <source>
        <dbReference type="Proteomes" id="UP000230750"/>
    </source>
</evidence>
<reference evidence="4 5" key="1">
    <citation type="journal article" date="2017" name="PLoS Biol.">
        <title>The sea cucumber genome provides insights into morphological evolution and visceral regeneration.</title>
        <authorList>
            <person name="Zhang X."/>
            <person name="Sun L."/>
            <person name="Yuan J."/>
            <person name="Sun Y."/>
            <person name="Gao Y."/>
            <person name="Zhang L."/>
            <person name="Li S."/>
            <person name="Dai H."/>
            <person name="Hamel J.F."/>
            <person name="Liu C."/>
            <person name="Yu Y."/>
            <person name="Liu S."/>
            <person name="Lin W."/>
            <person name="Guo K."/>
            <person name="Jin S."/>
            <person name="Xu P."/>
            <person name="Storey K.B."/>
            <person name="Huan P."/>
            <person name="Zhang T."/>
            <person name="Zhou Y."/>
            <person name="Zhang J."/>
            <person name="Lin C."/>
            <person name="Li X."/>
            <person name="Xing L."/>
            <person name="Huo D."/>
            <person name="Sun M."/>
            <person name="Wang L."/>
            <person name="Mercier A."/>
            <person name="Li F."/>
            <person name="Yang H."/>
            <person name="Xiang J."/>
        </authorList>
    </citation>
    <scope>NUCLEOTIDE SEQUENCE [LARGE SCALE GENOMIC DNA]</scope>
    <source>
        <strain evidence="4">Shaxun</strain>
        <tissue evidence="4">Muscle</tissue>
    </source>
</reference>